<evidence type="ECO:0000256" key="3">
    <source>
        <dbReference type="ARBA" id="ARBA00022741"/>
    </source>
</evidence>
<keyword evidence="6" id="KW-0418">Kinase</keyword>
<keyword evidence="7" id="KW-1185">Reference proteome</keyword>
<gene>
    <name evidence="6" type="primary">Pak1_1</name>
    <name evidence="6" type="ORF">SYLVIR_R05242</name>
</gene>
<dbReference type="GO" id="GO:0004674">
    <property type="term" value="F:protein serine/threonine kinase activity"/>
    <property type="evidence" value="ECO:0007669"/>
    <property type="project" value="UniProtKB-EC"/>
</dbReference>
<dbReference type="InterPro" id="IPR051931">
    <property type="entry name" value="PAK3-like"/>
</dbReference>
<dbReference type="InterPro" id="IPR011009">
    <property type="entry name" value="Kinase-like_dom_sf"/>
</dbReference>
<dbReference type="SUPFAM" id="SSF56112">
    <property type="entry name" value="Protein kinase-like (PK-like)"/>
    <property type="match status" value="1"/>
</dbReference>
<evidence type="ECO:0000256" key="2">
    <source>
        <dbReference type="ARBA" id="ARBA00012513"/>
    </source>
</evidence>
<feature type="non-terminal residue" evidence="6">
    <location>
        <position position="77"/>
    </location>
</feature>
<dbReference type="AlphaFoldDB" id="A0A7L0LEQ6"/>
<evidence type="ECO:0000313" key="7">
    <source>
        <dbReference type="Proteomes" id="UP000567822"/>
    </source>
</evidence>
<keyword evidence="3" id="KW-0547">Nucleotide-binding</keyword>
<dbReference type="PANTHER" id="PTHR45832">
    <property type="entry name" value="SERINE/THREONINE-PROTEIN KINASE SAMKA-RELATED-RELATED"/>
    <property type="match status" value="1"/>
</dbReference>
<dbReference type="EC" id="2.7.11.1" evidence="2"/>
<keyword evidence="6" id="KW-0808">Transferase</keyword>
<sequence length="77" mass="8737">VAIKKISLVEESSNELCVNEIQVMRDSKNANLVNYVDSYLVDEELWLVMEYMDGGSLQDVIRETHMAEGEIAAVCRE</sequence>
<dbReference type="PANTHER" id="PTHR45832:SF22">
    <property type="entry name" value="SERINE_THREONINE-PROTEIN KINASE SAMKA-RELATED"/>
    <property type="match status" value="1"/>
</dbReference>
<dbReference type="Pfam" id="PF00069">
    <property type="entry name" value="Pkinase"/>
    <property type="match status" value="1"/>
</dbReference>
<evidence type="ECO:0000259" key="5">
    <source>
        <dbReference type="PROSITE" id="PS50011"/>
    </source>
</evidence>
<evidence type="ECO:0000256" key="4">
    <source>
        <dbReference type="ARBA" id="ARBA00022840"/>
    </source>
</evidence>
<evidence type="ECO:0000313" key="6">
    <source>
        <dbReference type="EMBL" id="NXK67110.1"/>
    </source>
</evidence>
<organism evidence="6 7">
    <name type="scientific">Sylvietta virens</name>
    <name type="common">Green crombec</name>
    <dbReference type="NCBI Taxonomy" id="208069"/>
    <lineage>
        <taxon>Eukaryota</taxon>
        <taxon>Metazoa</taxon>
        <taxon>Chordata</taxon>
        <taxon>Craniata</taxon>
        <taxon>Vertebrata</taxon>
        <taxon>Euteleostomi</taxon>
        <taxon>Archelosauria</taxon>
        <taxon>Archosauria</taxon>
        <taxon>Dinosauria</taxon>
        <taxon>Saurischia</taxon>
        <taxon>Theropoda</taxon>
        <taxon>Coelurosauria</taxon>
        <taxon>Aves</taxon>
        <taxon>Neognathae</taxon>
        <taxon>Neoaves</taxon>
        <taxon>Telluraves</taxon>
        <taxon>Australaves</taxon>
        <taxon>Passeriformes</taxon>
        <taxon>Sylvioidea</taxon>
        <taxon>Sylviidae</taxon>
        <taxon>Acrocephalinae</taxon>
        <taxon>Sylvietta</taxon>
    </lineage>
</organism>
<feature type="non-terminal residue" evidence="6">
    <location>
        <position position="1"/>
    </location>
</feature>
<name>A0A7L0LEQ6_9SYLV</name>
<evidence type="ECO:0000256" key="1">
    <source>
        <dbReference type="ARBA" id="ARBA00008874"/>
    </source>
</evidence>
<proteinExistence type="inferred from homology"/>
<keyword evidence="4" id="KW-0067">ATP-binding</keyword>
<accession>A0A7L0LEQ6</accession>
<dbReference type="Gene3D" id="3.30.200.20">
    <property type="entry name" value="Phosphorylase Kinase, domain 1"/>
    <property type="match status" value="1"/>
</dbReference>
<comment type="caution">
    <text evidence="6">The sequence shown here is derived from an EMBL/GenBank/DDBJ whole genome shotgun (WGS) entry which is preliminary data.</text>
</comment>
<dbReference type="EMBL" id="VXAN01000326">
    <property type="protein sequence ID" value="NXK67110.1"/>
    <property type="molecule type" value="Genomic_DNA"/>
</dbReference>
<reference evidence="6 7" key="1">
    <citation type="submission" date="2019-09" db="EMBL/GenBank/DDBJ databases">
        <title>Bird 10,000 Genomes (B10K) Project - Family phase.</title>
        <authorList>
            <person name="Zhang G."/>
        </authorList>
    </citation>
    <scope>NUCLEOTIDE SEQUENCE [LARGE SCALE GENOMIC DNA]</scope>
    <source>
        <strain evidence="6">B10K-DU-009-59</strain>
        <tissue evidence="6">Muscle</tissue>
    </source>
</reference>
<dbReference type="Proteomes" id="UP000567822">
    <property type="component" value="Unassembled WGS sequence"/>
</dbReference>
<protein>
    <recommendedName>
        <fullName evidence="2">non-specific serine/threonine protein kinase</fullName>
        <ecNumber evidence="2">2.7.11.1</ecNumber>
    </recommendedName>
</protein>
<comment type="similarity">
    <text evidence="1">Belongs to the protein kinase superfamily. STE Ser/Thr protein kinase family. STE20 subfamily.</text>
</comment>
<dbReference type="InterPro" id="IPR000719">
    <property type="entry name" value="Prot_kinase_dom"/>
</dbReference>
<dbReference type="PROSITE" id="PS50011">
    <property type="entry name" value="PROTEIN_KINASE_DOM"/>
    <property type="match status" value="1"/>
</dbReference>
<dbReference type="GO" id="GO:0005524">
    <property type="term" value="F:ATP binding"/>
    <property type="evidence" value="ECO:0007669"/>
    <property type="project" value="UniProtKB-KW"/>
</dbReference>
<feature type="domain" description="Protein kinase" evidence="5">
    <location>
        <begin position="1"/>
        <end position="77"/>
    </location>
</feature>